<dbReference type="EMBL" id="CP022684">
    <property type="protein sequence ID" value="AUM11054.1"/>
    <property type="molecule type" value="Genomic_DNA"/>
</dbReference>
<reference evidence="3" key="1">
    <citation type="submission" date="2017-08" db="EMBL/GenBank/DDBJ databases">
        <title>Direct submision.</title>
        <authorList>
            <person name="Kim S.-J."/>
            <person name="Rhee S.-K."/>
        </authorList>
    </citation>
    <scope>NUCLEOTIDE SEQUENCE [LARGE SCALE GENOMIC DNA]</scope>
    <source>
        <strain evidence="3">GI5</strain>
    </source>
</reference>
<dbReference type="OrthoDB" id="9771186at2"/>
<evidence type="ECO:0000313" key="2">
    <source>
        <dbReference type="EMBL" id="AUM11054.1"/>
    </source>
</evidence>
<feature type="signal peptide" evidence="1">
    <location>
        <begin position="1"/>
        <end position="25"/>
    </location>
</feature>
<dbReference type="RefSeq" id="WP_101892396.1">
    <property type="nucleotide sequence ID" value="NZ_CP022684.1"/>
</dbReference>
<keyword evidence="3" id="KW-1185">Reference proteome</keyword>
<proteinExistence type="predicted"/>
<evidence type="ECO:0000313" key="3">
    <source>
        <dbReference type="Proteomes" id="UP000235116"/>
    </source>
</evidence>
<gene>
    <name evidence="2" type="ORF">Kalk_00750</name>
</gene>
<accession>A0A2K9LJV2</accession>
<evidence type="ECO:0008006" key="4">
    <source>
        <dbReference type="Google" id="ProtNLM"/>
    </source>
</evidence>
<evidence type="ECO:0000256" key="1">
    <source>
        <dbReference type="SAM" id="SignalP"/>
    </source>
</evidence>
<dbReference type="KEGG" id="kak:Kalk_00750"/>
<protein>
    <recommendedName>
        <fullName evidence="4">RND transporter</fullName>
    </recommendedName>
</protein>
<dbReference type="Proteomes" id="UP000235116">
    <property type="component" value="Chromosome"/>
</dbReference>
<dbReference type="AlphaFoldDB" id="A0A2K9LJV2"/>
<dbReference type="Pfam" id="PF19582">
    <property type="entry name" value="AdeT1_2"/>
    <property type="match status" value="1"/>
</dbReference>
<organism evidence="2 3">
    <name type="scientific">Ketobacter alkanivorans</name>
    <dbReference type="NCBI Taxonomy" id="1917421"/>
    <lineage>
        <taxon>Bacteria</taxon>
        <taxon>Pseudomonadati</taxon>
        <taxon>Pseudomonadota</taxon>
        <taxon>Gammaproteobacteria</taxon>
        <taxon>Pseudomonadales</taxon>
        <taxon>Ketobacteraceae</taxon>
        <taxon>Ketobacter</taxon>
    </lineage>
</organism>
<name>A0A2K9LJV2_9GAMM</name>
<dbReference type="InterPro" id="IPR045758">
    <property type="entry name" value="AdeT1/2"/>
</dbReference>
<sequence>MNKLFKSLLTPIAAGAMALSTTAFSADLPKRTLCVWDIVGKSGPVASQMEDYRLQAIKWGVDLEMKVYTDEKIAAEDLKSGACDAAGITGLRAREFSSFTGTLDSIGAIPDEDHMKVVLQYLADPKLAKLMISGEYEIAGILPGGAAYLFTNDRTIDTVGELAGKKFAAMDFDKAQAIMIESVGASPVSVSLTNFGSMFNNGSVDIIGAPAIAYDALELYKGLGDKGAVVNFAIIQLTAQIVARHNRFPEGFGQSSRGYVWSQYGKAMDVVSAAEKSINPSYWLDLPDKDKEGYMEMFRQSRLTLRDQGLYDGKMLSFLSKVRCKKDPALAECTAKDRE</sequence>
<feature type="chain" id="PRO_5014992165" description="RND transporter" evidence="1">
    <location>
        <begin position="26"/>
        <end position="339"/>
    </location>
</feature>
<keyword evidence="1" id="KW-0732">Signal</keyword>
<dbReference type="InterPro" id="IPR038404">
    <property type="entry name" value="TRAP_DctP_sf"/>
</dbReference>
<dbReference type="Gene3D" id="3.40.190.170">
    <property type="entry name" value="Bacterial extracellular solute-binding protein, family 7"/>
    <property type="match status" value="1"/>
</dbReference>